<dbReference type="Proteomes" id="UP000298246">
    <property type="component" value="Unassembled WGS sequence"/>
</dbReference>
<name>A0A4Y8Q8B1_9BACL</name>
<dbReference type="InterPro" id="IPR046531">
    <property type="entry name" value="DUF6596"/>
</dbReference>
<dbReference type="AlphaFoldDB" id="A0A4Y8Q8B1"/>
<dbReference type="PANTHER" id="PTHR47756">
    <property type="entry name" value="BLL6612 PROTEIN-RELATED"/>
    <property type="match status" value="1"/>
</dbReference>
<dbReference type="OrthoDB" id="9780299at2"/>
<dbReference type="GO" id="GO:0003700">
    <property type="term" value="F:DNA-binding transcription factor activity"/>
    <property type="evidence" value="ECO:0007669"/>
    <property type="project" value="InterPro"/>
</dbReference>
<dbReference type="EMBL" id="MYFO01000006">
    <property type="protein sequence ID" value="TFE89765.1"/>
    <property type="molecule type" value="Genomic_DNA"/>
</dbReference>
<reference evidence="3 4" key="1">
    <citation type="submission" date="2017-03" db="EMBL/GenBank/DDBJ databases">
        <title>Isolation of Levoglucosan Utilizing Bacteria.</title>
        <authorList>
            <person name="Arya A.S."/>
        </authorList>
    </citation>
    <scope>NUCLEOTIDE SEQUENCE [LARGE SCALE GENOMIC DNA]</scope>
    <source>
        <strain evidence="3 4">MEC069</strain>
    </source>
</reference>
<evidence type="ECO:0000313" key="4">
    <source>
        <dbReference type="Proteomes" id="UP000298246"/>
    </source>
</evidence>
<evidence type="ECO:0000313" key="3">
    <source>
        <dbReference type="EMBL" id="TFE89765.1"/>
    </source>
</evidence>
<dbReference type="InterPro" id="IPR007627">
    <property type="entry name" value="RNA_pol_sigma70_r2"/>
</dbReference>
<dbReference type="RefSeq" id="WP_134751002.1">
    <property type="nucleotide sequence ID" value="NZ_MYFO02000006.1"/>
</dbReference>
<dbReference type="Gene3D" id="1.10.1740.10">
    <property type="match status" value="1"/>
</dbReference>
<organism evidence="3 4">
    <name type="scientific">Paenibacillus athensensis</name>
    <dbReference type="NCBI Taxonomy" id="1967502"/>
    <lineage>
        <taxon>Bacteria</taxon>
        <taxon>Bacillati</taxon>
        <taxon>Bacillota</taxon>
        <taxon>Bacilli</taxon>
        <taxon>Bacillales</taxon>
        <taxon>Paenibacillaceae</taxon>
        <taxon>Paenibacillus</taxon>
    </lineage>
</organism>
<dbReference type="GO" id="GO:0006352">
    <property type="term" value="P:DNA-templated transcription initiation"/>
    <property type="evidence" value="ECO:0007669"/>
    <property type="project" value="InterPro"/>
</dbReference>
<dbReference type="InterPro" id="IPR013325">
    <property type="entry name" value="RNA_pol_sigma_r2"/>
</dbReference>
<dbReference type="PANTHER" id="PTHR47756:SF2">
    <property type="entry name" value="BLL6612 PROTEIN"/>
    <property type="match status" value="1"/>
</dbReference>
<dbReference type="Pfam" id="PF20239">
    <property type="entry name" value="DUF6596"/>
    <property type="match status" value="1"/>
</dbReference>
<dbReference type="SUPFAM" id="SSF88946">
    <property type="entry name" value="Sigma2 domain of RNA polymerase sigma factors"/>
    <property type="match status" value="1"/>
</dbReference>
<gene>
    <name evidence="3" type="ORF">B5M42_06650</name>
</gene>
<evidence type="ECO:0000259" key="1">
    <source>
        <dbReference type="Pfam" id="PF04542"/>
    </source>
</evidence>
<keyword evidence="4" id="KW-1185">Reference proteome</keyword>
<evidence type="ECO:0000259" key="2">
    <source>
        <dbReference type="Pfam" id="PF20239"/>
    </source>
</evidence>
<sequence>MVEAQDAVERAARESYGRLLAYLAVQWRDVAAAEDALADAFVAALASWPRTGVPAKPDAWLLTAARRRLIDGARRARVQAQALPELAGRLQQAADAPGELAAALPDERLRMLLACAHPAVDPAMRTPLMLQTVLGLDAARIASAFVVKPATMAQRLTRTKAKLREAGVRFELPEREELPQRLDAVLEAVYAAYGSGWDEASGADSRRRELAGEALYLGRLLQRLLPAEPEVLGLLALMLHCEARRPARRTGSGAYMPLSEQPVGLWSAALIGEAEGCLARAAQAGRTGRFQLQAAIQSVHNDRARTGYTDWEAIALLYEGLVRTAPTVAALVGRAAAAGEARGAASGFALLAAVPAAAADGYQPYWALAAHLLTQLGRSEQAAAAYSRAIGLCADPAVRDFLLRQSARLERQERQE</sequence>
<comment type="caution">
    <text evidence="3">The sequence shown here is derived from an EMBL/GenBank/DDBJ whole genome shotgun (WGS) entry which is preliminary data.</text>
</comment>
<accession>A0A4Y8Q8B1</accession>
<dbReference type="Pfam" id="PF04542">
    <property type="entry name" value="Sigma70_r2"/>
    <property type="match status" value="1"/>
</dbReference>
<dbReference type="SUPFAM" id="SSF88659">
    <property type="entry name" value="Sigma3 and sigma4 domains of RNA polymerase sigma factors"/>
    <property type="match status" value="1"/>
</dbReference>
<feature type="domain" description="DUF6596" evidence="2">
    <location>
        <begin position="181"/>
        <end position="282"/>
    </location>
</feature>
<proteinExistence type="predicted"/>
<feature type="domain" description="RNA polymerase sigma-70 region 2" evidence="1">
    <location>
        <begin position="14"/>
        <end position="77"/>
    </location>
</feature>
<protein>
    <submittedName>
        <fullName evidence="3">RNA polymerase subunit sigma-70</fullName>
    </submittedName>
</protein>
<dbReference type="InterPro" id="IPR013324">
    <property type="entry name" value="RNA_pol_sigma_r3/r4-like"/>
</dbReference>